<feature type="transmembrane region" description="Helical" evidence="1">
    <location>
        <begin position="53"/>
        <end position="72"/>
    </location>
</feature>
<proteinExistence type="predicted"/>
<protein>
    <submittedName>
        <fullName evidence="3">Uncharacterized protein</fullName>
    </submittedName>
</protein>
<reference evidence="3" key="2">
    <citation type="submission" date="2023-11" db="UniProtKB">
        <authorList>
            <consortium name="WormBaseParasite"/>
        </authorList>
    </citation>
    <scope>IDENTIFICATION</scope>
</reference>
<dbReference type="WBParaSite" id="TREG1_137500.1">
    <property type="protein sequence ID" value="TREG1_137500.1"/>
    <property type="gene ID" value="TREG1_137500"/>
</dbReference>
<evidence type="ECO:0000313" key="3">
    <source>
        <dbReference type="WBParaSite" id="TREG1_137500.1"/>
    </source>
</evidence>
<name>A0AA85J986_TRIRE</name>
<keyword evidence="2" id="KW-1185">Reference proteome</keyword>
<accession>A0AA85J986</accession>
<keyword evidence="1" id="KW-1133">Transmembrane helix</keyword>
<feature type="transmembrane region" description="Helical" evidence="1">
    <location>
        <begin position="84"/>
        <end position="106"/>
    </location>
</feature>
<dbReference type="Proteomes" id="UP000050795">
    <property type="component" value="Unassembled WGS sequence"/>
</dbReference>
<keyword evidence="1" id="KW-0472">Membrane</keyword>
<evidence type="ECO:0000313" key="2">
    <source>
        <dbReference type="Proteomes" id="UP000050795"/>
    </source>
</evidence>
<reference evidence="2" key="1">
    <citation type="submission" date="2022-06" db="EMBL/GenBank/DDBJ databases">
        <authorList>
            <person name="Berger JAMES D."/>
            <person name="Berger JAMES D."/>
        </authorList>
    </citation>
    <scope>NUCLEOTIDE SEQUENCE [LARGE SCALE GENOMIC DNA]</scope>
</reference>
<feature type="transmembrane region" description="Helical" evidence="1">
    <location>
        <begin position="20"/>
        <end position="41"/>
    </location>
</feature>
<sequence>MVESSKNKKLGVISAESCYLKYLILTCAMVLLTIIITMCAATIPPFRVVCEKLYLPIAFFVLGIIPMGVFLFAKNVQERFPLNYVLVVLAITSTILPALIIVLAIMM</sequence>
<evidence type="ECO:0000256" key="1">
    <source>
        <dbReference type="SAM" id="Phobius"/>
    </source>
</evidence>
<dbReference type="AlphaFoldDB" id="A0AA85J986"/>
<organism evidence="2 3">
    <name type="scientific">Trichobilharzia regenti</name>
    <name type="common">Nasal bird schistosome</name>
    <dbReference type="NCBI Taxonomy" id="157069"/>
    <lineage>
        <taxon>Eukaryota</taxon>
        <taxon>Metazoa</taxon>
        <taxon>Spiralia</taxon>
        <taxon>Lophotrochozoa</taxon>
        <taxon>Platyhelminthes</taxon>
        <taxon>Trematoda</taxon>
        <taxon>Digenea</taxon>
        <taxon>Strigeidida</taxon>
        <taxon>Schistosomatoidea</taxon>
        <taxon>Schistosomatidae</taxon>
        <taxon>Trichobilharzia</taxon>
    </lineage>
</organism>
<keyword evidence="1" id="KW-0812">Transmembrane</keyword>